<gene>
    <name evidence="2" type="ORF">L2716_11190</name>
</gene>
<evidence type="ECO:0000313" key="2">
    <source>
        <dbReference type="EMBL" id="MCF6138291.1"/>
    </source>
</evidence>
<dbReference type="RefSeq" id="WP_236334600.1">
    <property type="nucleotide sequence ID" value="NZ_JAKIJS010000001.1"/>
</dbReference>
<feature type="transmembrane region" description="Helical" evidence="1">
    <location>
        <begin position="80"/>
        <end position="101"/>
    </location>
</feature>
<evidence type="ECO:0000313" key="3">
    <source>
        <dbReference type="Proteomes" id="UP001649381"/>
    </source>
</evidence>
<keyword evidence="1" id="KW-0472">Membrane</keyword>
<sequence length="163" mass="18395">MIFFLVFYILVIPISVLLHEIGHAIGVLLSSNSNAIVFLGPNDRSNRESFKLGRIRFHIKWAYFGSIRTVEYPLSYRQQIIVAAGGPILSFILATLTIILSFSQLMDGSMRNFVAAISLFNFYLFFMTIIPIRYPNWMKSYAGLPSDGLRIINAIKGNKATPI</sequence>
<feature type="transmembrane region" description="Helical" evidence="1">
    <location>
        <begin position="6"/>
        <end position="29"/>
    </location>
</feature>
<evidence type="ECO:0008006" key="4">
    <source>
        <dbReference type="Google" id="ProtNLM"/>
    </source>
</evidence>
<accession>A0ABS9H2Y5</accession>
<name>A0ABS9H2Y5_9BACL</name>
<keyword evidence="3" id="KW-1185">Reference proteome</keyword>
<keyword evidence="1" id="KW-1133">Transmembrane helix</keyword>
<reference evidence="2 3" key="1">
    <citation type="submission" date="2022-01" db="EMBL/GenBank/DDBJ databases">
        <title>Alkalihalobacillus sp. EGI L200015, a novel bacterium isolated from a salt lake sediment.</title>
        <authorList>
            <person name="Gao L."/>
            <person name="Fang B.-Z."/>
            <person name="Li W.-J."/>
        </authorList>
    </citation>
    <scope>NUCLEOTIDE SEQUENCE [LARGE SCALE GENOMIC DNA]</scope>
    <source>
        <strain evidence="2 3">KCTC 12718</strain>
    </source>
</reference>
<protein>
    <recommendedName>
        <fullName evidence="4">Peptidase M50 domain-containing protein</fullName>
    </recommendedName>
</protein>
<feature type="transmembrane region" description="Helical" evidence="1">
    <location>
        <begin position="113"/>
        <end position="132"/>
    </location>
</feature>
<organism evidence="2 3">
    <name type="scientific">Pseudalkalibacillus berkeleyi</name>
    <dbReference type="NCBI Taxonomy" id="1069813"/>
    <lineage>
        <taxon>Bacteria</taxon>
        <taxon>Bacillati</taxon>
        <taxon>Bacillota</taxon>
        <taxon>Bacilli</taxon>
        <taxon>Bacillales</taxon>
        <taxon>Fictibacillaceae</taxon>
        <taxon>Pseudalkalibacillus</taxon>
    </lineage>
</organism>
<comment type="caution">
    <text evidence="2">The sequence shown here is derived from an EMBL/GenBank/DDBJ whole genome shotgun (WGS) entry which is preliminary data.</text>
</comment>
<evidence type="ECO:0000256" key="1">
    <source>
        <dbReference type="SAM" id="Phobius"/>
    </source>
</evidence>
<dbReference type="Proteomes" id="UP001649381">
    <property type="component" value="Unassembled WGS sequence"/>
</dbReference>
<proteinExistence type="predicted"/>
<dbReference type="EMBL" id="JAKIJS010000001">
    <property type="protein sequence ID" value="MCF6138291.1"/>
    <property type="molecule type" value="Genomic_DNA"/>
</dbReference>
<keyword evidence="1" id="KW-0812">Transmembrane</keyword>